<gene>
    <name evidence="13" type="ORF">KP509_36G014500</name>
</gene>
<dbReference type="FunFam" id="1.10.10.440:FF:000024">
    <property type="entry name" value="Pre-mRNA-processing protein 40A"/>
    <property type="match status" value="1"/>
</dbReference>
<feature type="compositionally biased region" description="Basic residues" evidence="10">
    <location>
        <begin position="1045"/>
        <end position="1055"/>
    </location>
</feature>
<comment type="function">
    <text evidence="6">Binds the phosphorylated C-terminal domain (CTD) of the largest subunit of RNA polymerase II and functions as a scaffold for RNA processing machineries. May be involved in pre-mRNA splicing.</text>
</comment>
<feature type="compositionally biased region" description="Low complexity" evidence="10">
    <location>
        <begin position="99"/>
        <end position="113"/>
    </location>
</feature>
<proteinExistence type="inferred from homology"/>
<evidence type="ECO:0000256" key="7">
    <source>
        <dbReference type="ARBA" id="ARBA00061317"/>
    </source>
</evidence>
<feature type="domain" description="FF" evidence="12">
    <location>
        <begin position="561"/>
        <end position="615"/>
    </location>
</feature>
<dbReference type="AlphaFoldDB" id="A0A8T2QAP8"/>
<dbReference type="OMA" id="VYDMWVA"/>
<feature type="compositionally biased region" description="Pro residues" evidence="10">
    <location>
        <begin position="1"/>
        <end position="10"/>
    </location>
</feature>
<dbReference type="PANTHER" id="PTHR11864">
    <property type="entry name" value="PRE-MRNA-PROCESSING PROTEIN PRP40"/>
    <property type="match status" value="1"/>
</dbReference>
<dbReference type="Gene3D" id="1.10.10.440">
    <property type="entry name" value="FF domain"/>
    <property type="match status" value="5"/>
</dbReference>
<accession>A0A8T2QAP8</accession>
<feature type="compositionally biased region" description="Low complexity" evidence="10">
    <location>
        <begin position="81"/>
        <end position="91"/>
    </location>
</feature>
<feature type="region of interest" description="Disordered" evidence="10">
    <location>
        <begin position="81"/>
        <end position="116"/>
    </location>
</feature>
<feature type="compositionally biased region" description="Acidic residues" evidence="10">
    <location>
        <begin position="1118"/>
        <end position="1130"/>
    </location>
</feature>
<dbReference type="PROSITE" id="PS50020">
    <property type="entry name" value="WW_DOMAIN_2"/>
    <property type="match status" value="2"/>
</dbReference>
<dbReference type="FunFam" id="1.10.10.440:FF:000013">
    <property type="entry name" value="pre-mRNA-processing protein 40A isoform X1"/>
    <property type="match status" value="1"/>
</dbReference>
<feature type="domain" description="FF" evidence="12">
    <location>
        <begin position="903"/>
        <end position="958"/>
    </location>
</feature>
<comment type="caution">
    <text evidence="13">The sequence shown here is derived from an EMBL/GenBank/DDBJ whole genome shotgun (WGS) entry which is preliminary data.</text>
</comment>
<evidence type="ECO:0000256" key="6">
    <source>
        <dbReference type="ARBA" id="ARBA00056384"/>
    </source>
</evidence>
<feature type="domain" description="WW" evidence="11">
    <location>
        <begin position="354"/>
        <end position="387"/>
    </location>
</feature>
<protein>
    <recommendedName>
        <fullName evidence="15">Pre-mRNA-processing protein 40A</fullName>
    </recommendedName>
</protein>
<name>A0A8T2QAP8_CERRI</name>
<evidence type="ECO:0000256" key="10">
    <source>
        <dbReference type="SAM" id="MobiDB-lite"/>
    </source>
</evidence>
<dbReference type="GO" id="GO:0071004">
    <property type="term" value="C:U2-type prespliceosome"/>
    <property type="evidence" value="ECO:0007669"/>
    <property type="project" value="TreeGrafter"/>
</dbReference>
<dbReference type="PROSITE" id="PS01159">
    <property type="entry name" value="WW_DOMAIN_1"/>
    <property type="match status" value="1"/>
</dbReference>
<feature type="domain" description="FF" evidence="12">
    <location>
        <begin position="769"/>
        <end position="831"/>
    </location>
</feature>
<dbReference type="GO" id="GO:0045292">
    <property type="term" value="P:mRNA cis splicing, via spliceosome"/>
    <property type="evidence" value="ECO:0007669"/>
    <property type="project" value="InterPro"/>
</dbReference>
<evidence type="ECO:0000259" key="12">
    <source>
        <dbReference type="PROSITE" id="PS51676"/>
    </source>
</evidence>
<feature type="domain" description="FF" evidence="12">
    <location>
        <begin position="696"/>
        <end position="750"/>
    </location>
</feature>
<feature type="region of interest" description="Disordered" evidence="10">
    <location>
        <begin position="1"/>
        <end position="53"/>
    </location>
</feature>
<keyword evidence="4" id="KW-0508">mRNA splicing</keyword>
<keyword evidence="14" id="KW-1185">Reference proteome</keyword>
<evidence type="ECO:0000256" key="2">
    <source>
        <dbReference type="ARBA" id="ARBA00022664"/>
    </source>
</evidence>
<keyword evidence="3" id="KW-0677">Repeat</keyword>
<evidence type="ECO:0000256" key="9">
    <source>
        <dbReference type="SAM" id="Coils"/>
    </source>
</evidence>
<evidence type="ECO:0000313" key="13">
    <source>
        <dbReference type="EMBL" id="KAH7280784.1"/>
    </source>
</evidence>
<comment type="similarity">
    <text evidence="7">Belongs to the PRPF40 family.</text>
</comment>
<feature type="domain" description="WW" evidence="11">
    <location>
        <begin position="319"/>
        <end position="346"/>
    </location>
</feature>
<dbReference type="Pfam" id="PF25432">
    <property type="entry name" value="FF_PRPF40A"/>
    <property type="match status" value="1"/>
</dbReference>
<evidence type="ECO:0000256" key="3">
    <source>
        <dbReference type="ARBA" id="ARBA00022737"/>
    </source>
</evidence>
<dbReference type="EMBL" id="CM035441">
    <property type="protein sequence ID" value="KAH7280784.1"/>
    <property type="molecule type" value="Genomic_DNA"/>
</dbReference>
<evidence type="ECO:0000256" key="8">
    <source>
        <dbReference type="ARBA" id="ARBA00064817"/>
    </source>
</evidence>
<dbReference type="CDD" id="cd00201">
    <property type="entry name" value="WW"/>
    <property type="match status" value="2"/>
</dbReference>
<dbReference type="Proteomes" id="UP000825935">
    <property type="component" value="Chromosome 36"/>
</dbReference>
<dbReference type="GO" id="GO:0003723">
    <property type="term" value="F:RNA binding"/>
    <property type="evidence" value="ECO:0007669"/>
    <property type="project" value="TreeGrafter"/>
</dbReference>
<dbReference type="InterPro" id="IPR039726">
    <property type="entry name" value="Prp40-like"/>
</dbReference>
<comment type="subunit">
    <text evidence="8">Interacts (via the WW domains) with the phosphorylated C-terminal domain of NRPB1 (via CTD domain).</text>
</comment>
<keyword evidence="5" id="KW-0539">Nucleus</keyword>
<feature type="region of interest" description="Disordered" evidence="10">
    <location>
        <begin position="960"/>
        <end position="1130"/>
    </location>
</feature>
<dbReference type="EMBL" id="CM035441">
    <property type="protein sequence ID" value="KAH7280785.1"/>
    <property type="molecule type" value="Genomic_DNA"/>
</dbReference>
<dbReference type="InterPro" id="IPR036517">
    <property type="entry name" value="FF_domain_sf"/>
</dbReference>
<feature type="coiled-coil region" evidence="9">
    <location>
        <begin position="677"/>
        <end position="704"/>
    </location>
</feature>
<dbReference type="PANTHER" id="PTHR11864:SF0">
    <property type="entry name" value="PRP40 PRE-MRNA PROCESSING FACTOR 40 HOMOLOG A (YEAST)"/>
    <property type="match status" value="1"/>
</dbReference>
<dbReference type="SUPFAM" id="SSF51045">
    <property type="entry name" value="WW domain"/>
    <property type="match status" value="2"/>
</dbReference>
<dbReference type="Gene3D" id="2.20.70.10">
    <property type="match status" value="2"/>
</dbReference>
<feature type="compositionally biased region" description="Basic residues" evidence="10">
    <location>
        <begin position="1072"/>
        <end position="1086"/>
    </location>
</feature>
<dbReference type="Pfam" id="PF00397">
    <property type="entry name" value="WW"/>
    <property type="match status" value="2"/>
</dbReference>
<evidence type="ECO:0000313" key="14">
    <source>
        <dbReference type="Proteomes" id="UP000825935"/>
    </source>
</evidence>
<dbReference type="PROSITE" id="PS51676">
    <property type="entry name" value="FF"/>
    <property type="match status" value="5"/>
</dbReference>
<dbReference type="InterPro" id="IPR036020">
    <property type="entry name" value="WW_dom_sf"/>
</dbReference>
<feature type="domain" description="FF" evidence="12">
    <location>
        <begin position="627"/>
        <end position="683"/>
    </location>
</feature>
<feature type="compositionally biased region" description="Basic and acidic residues" evidence="10">
    <location>
        <begin position="1106"/>
        <end position="1117"/>
    </location>
</feature>
<dbReference type="SUPFAM" id="SSF81698">
    <property type="entry name" value="FF domain"/>
    <property type="match status" value="5"/>
</dbReference>
<dbReference type="OrthoDB" id="187617at2759"/>
<comment type="subcellular location">
    <subcellularLocation>
        <location evidence="1">Nucleus</location>
    </subcellularLocation>
</comment>
<evidence type="ECO:0000259" key="11">
    <source>
        <dbReference type="PROSITE" id="PS50020"/>
    </source>
</evidence>
<keyword evidence="2" id="KW-0507">mRNA processing</keyword>
<dbReference type="SMART" id="SM00456">
    <property type="entry name" value="WW"/>
    <property type="match status" value="2"/>
</dbReference>
<evidence type="ECO:0000256" key="5">
    <source>
        <dbReference type="ARBA" id="ARBA00023242"/>
    </source>
</evidence>
<dbReference type="InterPro" id="IPR002713">
    <property type="entry name" value="FF_domain"/>
</dbReference>
<dbReference type="InterPro" id="IPR001202">
    <property type="entry name" value="WW_dom"/>
</dbReference>
<sequence>MVGLSPPPPVDLAAARARGLPPPPPWIHGTGLQNVSAPPAAQTSHSSSPMPTGLMAASSGTIGPPPGFVPPVQFRPVTQVQQPQPGQTGVPATSSQFRPVVPSSVSPSISIHPPNRPVMTLPSVTPIMNVQPPSMQGAPPSITPSVSVQPPVLPGATPSVLHPQSTQYPPTVAPPQNLAFSQQQRPPPGMLTQMQSQSFSQQQRPISAVPTQVQSQPFGQPQRPPGVLPHPVPPAGIVRVTPPPSFTFAASAAYSNQNVGSIPGVPMAQPPSSTPHQWPVASSGATMVSLTGQQNSASGSSVLGQTTPAFTPLASGAEWQEHVAPDGRRYYYNRITRISSWEKPLELMTLLERADASSIWKEFTTADGKKYYYNKLTKQSKWTIPEELKIAREQAEKAAAPVSVPVTAPISEGIPVSSSLSVPTSVTESPLSTAVTPQVTAIDNTKSSPASAVPLSPAQEVSATLVTASPVEKAKSPQPTEVSGPVEKDIAVTSQDGSIKFESEEKLEATTVSTSASEEASAQDIEEAKKAMPSAGKVNVTPVSEEKPVLSAEEAVVYASKVEAKNAFKELLEAVGVESNWTWEQAMRLIINDKRYGALKNLGERKLTFYDFLSQKKKQESEERRAKLKKARDDFMAMLHESKELNSKMRWSKVVALLGDDPRFRGIERDHEREELFEVYALELETKEKERAREERRKNIVEYRKFLESCDFIKASTQYRKVADRLAEDERCACLSKTDRLEVFQEYISDLQKAEEEEIKIMKEQQRRKERKNRDDFRKLMEEHRNSGFLHAHVPWRDYILMVKDHPAYIAVCSNTSGTTPKELFEDVVEAMEKQYLDNKAKVKDIIKDEKITITSEWTLDKFKTVISEATDIAGIPEPNLKYVFDEFLERAKEREEKEARKKRRAAEDFSEFLRSDRTITSLSMWDDYKDIIENMSQFRAVEDVELCKKIFDEHVAQLQQKAKDKERKREEEKSKREKEGEKEDREREKRKDKEKKERGRDKDKYNTKDKEADMEGHEVSNGNAEKEDRKKNKDKSKDRDKEKSKKHKRHHHSKTHEDFNLDKVDKDEVKHSHKHSSDKKRSSRKHGAEQGSDGEHKHKRHRKDRDRDERNSRTTELEDGELGEDGEVL</sequence>
<keyword evidence="9" id="KW-0175">Coiled coil</keyword>
<evidence type="ECO:0000256" key="1">
    <source>
        <dbReference type="ARBA" id="ARBA00004123"/>
    </source>
</evidence>
<evidence type="ECO:0008006" key="15">
    <source>
        <dbReference type="Google" id="ProtNLM"/>
    </source>
</evidence>
<feature type="compositionally biased region" description="Basic and acidic residues" evidence="10">
    <location>
        <begin position="1056"/>
        <end position="1071"/>
    </location>
</feature>
<dbReference type="GO" id="GO:0070063">
    <property type="term" value="F:RNA polymerase binding"/>
    <property type="evidence" value="ECO:0007669"/>
    <property type="project" value="UniProtKB-ARBA"/>
</dbReference>
<feature type="compositionally biased region" description="Polar residues" evidence="10">
    <location>
        <begin position="31"/>
        <end position="50"/>
    </location>
</feature>
<dbReference type="SMART" id="SM00441">
    <property type="entry name" value="FF"/>
    <property type="match status" value="5"/>
</dbReference>
<dbReference type="Pfam" id="PF01846">
    <property type="entry name" value="FF"/>
    <property type="match status" value="4"/>
</dbReference>
<organism evidence="13 14">
    <name type="scientific">Ceratopteris richardii</name>
    <name type="common">Triangle waterfern</name>
    <dbReference type="NCBI Taxonomy" id="49495"/>
    <lineage>
        <taxon>Eukaryota</taxon>
        <taxon>Viridiplantae</taxon>
        <taxon>Streptophyta</taxon>
        <taxon>Embryophyta</taxon>
        <taxon>Tracheophyta</taxon>
        <taxon>Polypodiopsida</taxon>
        <taxon>Polypodiidae</taxon>
        <taxon>Polypodiales</taxon>
        <taxon>Pteridineae</taxon>
        <taxon>Pteridaceae</taxon>
        <taxon>Parkerioideae</taxon>
        <taxon>Ceratopteris</taxon>
    </lineage>
</organism>
<evidence type="ECO:0000256" key="4">
    <source>
        <dbReference type="ARBA" id="ARBA00023187"/>
    </source>
</evidence>
<feature type="compositionally biased region" description="Basic and acidic residues" evidence="10">
    <location>
        <begin position="960"/>
        <end position="1044"/>
    </location>
</feature>
<reference evidence="13" key="1">
    <citation type="submission" date="2021-08" db="EMBL/GenBank/DDBJ databases">
        <title>WGS assembly of Ceratopteris richardii.</title>
        <authorList>
            <person name="Marchant D.B."/>
            <person name="Chen G."/>
            <person name="Jenkins J."/>
            <person name="Shu S."/>
            <person name="Leebens-Mack J."/>
            <person name="Grimwood J."/>
            <person name="Schmutz J."/>
            <person name="Soltis P."/>
            <person name="Soltis D."/>
            <person name="Chen Z.-H."/>
        </authorList>
    </citation>
    <scope>NUCLEOTIDE SEQUENCE</scope>
    <source>
        <strain evidence="13">Whitten #5841</strain>
        <tissue evidence="13">Leaf</tissue>
    </source>
</reference>
<dbReference type="GO" id="GO:0005685">
    <property type="term" value="C:U1 snRNP"/>
    <property type="evidence" value="ECO:0007669"/>
    <property type="project" value="TreeGrafter"/>
</dbReference>